<dbReference type="InterPro" id="IPR052155">
    <property type="entry name" value="Biofilm_reg_signaling"/>
</dbReference>
<dbReference type="InterPro" id="IPR013587">
    <property type="entry name" value="Nitrate/nitrite_sensing"/>
</dbReference>
<dbReference type="Pfam" id="PF13426">
    <property type="entry name" value="PAS_9"/>
    <property type="match status" value="1"/>
</dbReference>
<dbReference type="EMBL" id="NXIF01000030">
    <property type="protein sequence ID" value="PKI80686.1"/>
    <property type="molecule type" value="Genomic_DNA"/>
</dbReference>
<evidence type="ECO:0000259" key="2">
    <source>
        <dbReference type="PROSITE" id="PS50112"/>
    </source>
</evidence>
<dbReference type="NCBIfam" id="TIGR00254">
    <property type="entry name" value="GGDEF"/>
    <property type="match status" value="1"/>
</dbReference>
<keyword evidence="1" id="KW-0812">Transmembrane</keyword>
<protein>
    <recommendedName>
        <fullName evidence="8">Diguanylate cyclase</fullName>
    </recommendedName>
</protein>
<dbReference type="CDD" id="cd00130">
    <property type="entry name" value="PAS"/>
    <property type="match status" value="1"/>
</dbReference>
<dbReference type="Gene3D" id="3.30.450.40">
    <property type="match status" value="1"/>
</dbReference>
<dbReference type="Gene3D" id="3.20.20.450">
    <property type="entry name" value="EAL domain"/>
    <property type="match status" value="1"/>
</dbReference>
<evidence type="ECO:0000313" key="7">
    <source>
        <dbReference type="Proteomes" id="UP000233248"/>
    </source>
</evidence>
<dbReference type="SUPFAM" id="SSF55781">
    <property type="entry name" value="GAF domain-like"/>
    <property type="match status" value="1"/>
</dbReference>
<keyword evidence="1" id="KW-1133">Transmembrane helix</keyword>
<evidence type="ECO:0000313" key="6">
    <source>
        <dbReference type="EMBL" id="PKI80686.1"/>
    </source>
</evidence>
<reference evidence="6 7" key="1">
    <citation type="submission" date="2017-09" db="EMBL/GenBank/DDBJ databases">
        <title>Genomics of the genus Arcobacter.</title>
        <authorList>
            <person name="Perez-Cataluna A."/>
            <person name="Figueras M.J."/>
            <person name="Salas-Masso N."/>
        </authorList>
    </citation>
    <scope>NUCLEOTIDE SEQUENCE [LARGE SCALE GENOMIC DNA]</scope>
    <source>
        <strain evidence="6 7">DSM 18005</strain>
    </source>
</reference>
<dbReference type="InterPro" id="IPR001610">
    <property type="entry name" value="PAC"/>
</dbReference>
<evidence type="ECO:0000256" key="1">
    <source>
        <dbReference type="SAM" id="Phobius"/>
    </source>
</evidence>
<dbReference type="SMART" id="SM00052">
    <property type="entry name" value="EAL"/>
    <property type="match status" value="1"/>
</dbReference>
<evidence type="ECO:0000259" key="4">
    <source>
        <dbReference type="PROSITE" id="PS50883"/>
    </source>
</evidence>
<dbReference type="InterPro" id="IPR043128">
    <property type="entry name" value="Rev_trsase/Diguanyl_cyclase"/>
</dbReference>
<dbReference type="InterPro" id="IPR001633">
    <property type="entry name" value="EAL_dom"/>
</dbReference>
<dbReference type="PROSITE" id="PS50113">
    <property type="entry name" value="PAC"/>
    <property type="match status" value="1"/>
</dbReference>
<feature type="transmembrane region" description="Helical" evidence="1">
    <location>
        <begin position="6"/>
        <end position="29"/>
    </location>
</feature>
<dbReference type="Pfam" id="PF13185">
    <property type="entry name" value="GAF_2"/>
    <property type="match status" value="1"/>
</dbReference>
<dbReference type="Pfam" id="PF08376">
    <property type="entry name" value="NIT"/>
    <property type="match status" value="1"/>
</dbReference>
<dbReference type="InterPro" id="IPR000700">
    <property type="entry name" value="PAS-assoc_C"/>
</dbReference>
<dbReference type="Pfam" id="PF00990">
    <property type="entry name" value="GGDEF"/>
    <property type="match status" value="1"/>
</dbReference>
<evidence type="ECO:0000259" key="3">
    <source>
        <dbReference type="PROSITE" id="PS50113"/>
    </source>
</evidence>
<feature type="domain" description="PAS" evidence="2">
    <location>
        <begin position="527"/>
        <end position="558"/>
    </location>
</feature>
<feature type="domain" description="PAC" evidence="3">
    <location>
        <begin position="585"/>
        <end position="637"/>
    </location>
</feature>
<dbReference type="PROSITE" id="PS50112">
    <property type="entry name" value="PAS"/>
    <property type="match status" value="1"/>
</dbReference>
<organism evidence="6 7">
    <name type="scientific">Malaciobacter halophilus</name>
    <dbReference type="NCBI Taxonomy" id="197482"/>
    <lineage>
        <taxon>Bacteria</taxon>
        <taxon>Pseudomonadati</taxon>
        <taxon>Campylobacterota</taxon>
        <taxon>Epsilonproteobacteria</taxon>
        <taxon>Campylobacterales</taxon>
        <taxon>Arcobacteraceae</taxon>
        <taxon>Malaciobacter</taxon>
    </lineage>
</organism>
<dbReference type="InterPro" id="IPR035965">
    <property type="entry name" value="PAS-like_dom_sf"/>
</dbReference>
<dbReference type="InterPro" id="IPR029016">
    <property type="entry name" value="GAF-like_dom_sf"/>
</dbReference>
<dbReference type="SUPFAM" id="SSF55785">
    <property type="entry name" value="PYP-like sensor domain (PAS domain)"/>
    <property type="match status" value="1"/>
</dbReference>
<dbReference type="OrthoDB" id="5372181at2"/>
<sequence length="1070" mass="124541">MKNKTLYKMILIILIPTIGMIFFSSIYIYNKYKTLDRLDTIDLHINYVLNAEFLLNNLQKERGMSAGYIGSLGKKFKKDLIFQKKQTDKSKEFFDNFIVKNNFNSQKEKSHIKKIQNELFKLQKLRTKVLALDIDLTNELKSYNNMTNAIIDSMTVLLTSKADSKISNKLLATLYLINTKEYAGLERAMLSNSFSKESIKKSYLKKIIELVSLQNSNIKNFKNIINIEELNFFYNTFNSKLIEDVQRFREKIYNFENEKILNEDAKNWWNTSTKRIDALGINIEYFMKTVLKEAKQLKHYTINSLIYSFILWLVSMFASVFSVIALRRITKKETENFKSLKKQKKIYNILNNANELIIYNYTMQEVLNKACSFATKELDLALSFICLFDKNQNLQIVESFGEKKSILSNLEINNKNKLYKKCIVERKNIIINDIFEDKSFLDLFSEKANEIKSIAVYPLYKKDESMGVMAFCSNDINFFDDEIVAIFDKMTNDLSYGLEKEENEKLKLEYEEEMKLASYSFDSQEAMAITDANANIIKVNSSFTKITGYSNNEVVGKNPKILKSGKHTKEFYERLWFDILNYGSWSGEIYNKRKNGEIYPERATITAIKNNMGKITHFIAQFFDITEIKRSQERLIHQIQTDNLTGLYNRTILNEKLNQAIALATRHKIFGGVIFIDLDNFKYINDSLGHDIGDLFLIEIAKKIKGCSRVDDIVIRLGGDEFVILVQNISSQKEEAIIKIEKFANKVRDTLDNPIKIDSHKLTTTSSIGVALFPEKNKNSIDIIKNADAAMYLSKEQGKNRVMFYHEDLDKKTRNYLRIENELREAIKNEQFELYYQKKFDYENKKVLGFEALIRWNHPKKGVLYPDSFLEVAQKSDLIIQIGKWVLNSAIKQIKQWEKQNIDINDIKVSINISYTEFSHPDFINYVKTIFKQNSADTKYIEFEIDESSIFKDLTLAIKRIKDLKNLGISSSIDGFGVGYASLNSISKIPVDTIKLKRDFLRKKDVLVNDSIINMVIEIAQKLDLKLIIEGVEQEEQIQYLIKKNSYLYQGYYFSKPLKANDAINLLNKK</sequence>
<dbReference type="PANTHER" id="PTHR44757:SF2">
    <property type="entry name" value="BIOFILM ARCHITECTURE MAINTENANCE PROTEIN MBAA"/>
    <property type="match status" value="1"/>
</dbReference>
<dbReference type="KEGG" id="ahs:AHALO_0940"/>
<name>A0A2N1J2A8_9BACT</name>
<dbReference type="SMART" id="SM00086">
    <property type="entry name" value="PAC"/>
    <property type="match status" value="1"/>
</dbReference>
<dbReference type="SUPFAM" id="SSF141868">
    <property type="entry name" value="EAL domain-like"/>
    <property type="match status" value="1"/>
</dbReference>
<gene>
    <name evidence="6" type="ORF">CP960_08075</name>
</gene>
<dbReference type="RefSeq" id="WP_101184913.1">
    <property type="nucleotide sequence ID" value="NZ_CP031218.1"/>
</dbReference>
<dbReference type="Proteomes" id="UP000233248">
    <property type="component" value="Unassembled WGS sequence"/>
</dbReference>
<dbReference type="Gene3D" id="3.30.70.270">
    <property type="match status" value="1"/>
</dbReference>
<keyword evidence="7" id="KW-1185">Reference proteome</keyword>
<dbReference type="FunFam" id="3.30.70.270:FF:000001">
    <property type="entry name" value="Diguanylate cyclase domain protein"/>
    <property type="match status" value="1"/>
</dbReference>
<evidence type="ECO:0000259" key="5">
    <source>
        <dbReference type="PROSITE" id="PS50887"/>
    </source>
</evidence>
<dbReference type="GO" id="GO:0003824">
    <property type="term" value="F:catalytic activity"/>
    <property type="evidence" value="ECO:0007669"/>
    <property type="project" value="UniProtKB-ARBA"/>
</dbReference>
<feature type="domain" description="EAL" evidence="4">
    <location>
        <begin position="816"/>
        <end position="1070"/>
    </location>
</feature>
<comment type="caution">
    <text evidence="6">The sequence shown here is derived from an EMBL/GenBank/DDBJ whole genome shotgun (WGS) entry which is preliminary data.</text>
</comment>
<evidence type="ECO:0008006" key="8">
    <source>
        <dbReference type="Google" id="ProtNLM"/>
    </source>
</evidence>
<dbReference type="InterPro" id="IPR000014">
    <property type="entry name" value="PAS"/>
</dbReference>
<accession>A0A2N1J2A8</accession>
<feature type="domain" description="GGDEF" evidence="5">
    <location>
        <begin position="669"/>
        <end position="807"/>
    </location>
</feature>
<dbReference type="PANTHER" id="PTHR44757">
    <property type="entry name" value="DIGUANYLATE CYCLASE DGCP"/>
    <property type="match status" value="1"/>
</dbReference>
<dbReference type="CDD" id="cd01949">
    <property type="entry name" value="GGDEF"/>
    <property type="match status" value="1"/>
</dbReference>
<dbReference type="InterPro" id="IPR003018">
    <property type="entry name" value="GAF"/>
</dbReference>
<dbReference type="InterPro" id="IPR035919">
    <property type="entry name" value="EAL_sf"/>
</dbReference>
<dbReference type="InterPro" id="IPR029787">
    <property type="entry name" value="Nucleotide_cyclase"/>
</dbReference>
<dbReference type="CDD" id="cd01948">
    <property type="entry name" value="EAL"/>
    <property type="match status" value="1"/>
</dbReference>
<proteinExistence type="predicted"/>
<dbReference type="PROSITE" id="PS50883">
    <property type="entry name" value="EAL"/>
    <property type="match status" value="1"/>
</dbReference>
<dbReference type="SMART" id="SM00267">
    <property type="entry name" value="GGDEF"/>
    <property type="match status" value="1"/>
</dbReference>
<dbReference type="Pfam" id="PF00563">
    <property type="entry name" value="EAL"/>
    <property type="match status" value="1"/>
</dbReference>
<dbReference type="NCBIfam" id="TIGR00229">
    <property type="entry name" value="sensory_box"/>
    <property type="match status" value="1"/>
</dbReference>
<dbReference type="PROSITE" id="PS50887">
    <property type="entry name" value="GGDEF"/>
    <property type="match status" value="1"/>
</dbReference>
<keyword evidence="1" id="KW-0472">Membrane</keyword>
<dbReference type="Gene3D" id="3.30.450.20">
    <property type="entry name" value="PAS domain"/>
    <property type="match status" value="1"/>
</dbReference>
<dbReference type="InterPro" id="IPR000160">
    <property type="entry name" value="GGDEF_dom"/>
</dbReference>
<dbReference type="AlphaFoldDB" id="A0A2N1J2A8"/>
<feature type="transmembrane region" description="Helical" evidence="1">
    <location>
        <begin position="305"/>
        <end position="326"/>
    </location>
</feature>
<dbReference type="SUPFAM" id="SSF55073">
    <property type="entry name" value="Nucleotide cyclase"/>
    <property type="match status" value="1"/>
</dbReference>